<evidence type="ECO:0000313" key="1">
    <source>
        <dbReference type="EMBL" id="SVB73655.1"/>
    </source>
</evidence>
<dbReference type="EMBL" id="UINC01055130">
    <property type="protein sequence ID" value="SVB73655.1"/>
    <property type="molecule type" value="Genomic_DNA"/>
</dbReference>
<evidence type="ECO:0008006" key="2">
    <source>
        <dbReference type="Google" id="ProtNLM"/>
    </source>
</evidence>
<sequence length="328" mass="36479">MKKISLILFSVLLTAYIAKAADDHIVYEGKAGPGKGKHIVFLTGDEEYRGEEGLPMMAKILSQRHGFKCTVLFSLNDKGEIDPNNQKSLSHPQALDSADVIIMLLRFRTWPDEMYKHFDDACNRGIPVLGLRTSTHAFRGKLGGFGKRVLGERWVSHWGHHKREACRGVVEPSAKGDSILNGVVDVFADSDVYEAYPPKDAKILMRGLVLENMKPDSKPSTRERKKGRGINDPAMAVAWTRKHKWPSGKTSNIFTTTMGAATDLQSEGLRRMIINAVYDGLGIEVPKKADVDYLDPYKPLFYGFNSFRKGIKPADHALGKVLPAGKKK</sequence>
<proteinExistence type="predicted"/>
<organism evidence="1">
    <name type="scientific">marine metagenome</name>
    <dbReference type="NCBI Taxonomy" id="408172"/>
    <lineage>
        <taxon>unclassified sequences</taxon>
        <taxon>metagenomes</taxon>
        <taxon>ecological metagenomes</taxon>
    </lineage>
</organism>
<dbReference type="InterPro" id="IPR029062">
    <property type="entry name" value="Class_I_gatase-like"/>
</dbReference>
<reference evidence="1" key="1">
    <citation type="submission" date="2018-05" db="EMBL/GenBank/DDBJ databases">
        <authorList>
            <person name="Lanie J.A."/>
            <person name="Ng W.-L."/>
            <person name="Kazmierczak K.M."/>
            <person name="Andrzejewski T.M."/>
            <person name="Davidsen T.M."/>
            <person name="Wayne K.J."/>
            <person name="Tettelin H."/>
            <person name="Glass J.I."/>
            <person name="Rusch D."/>
            <person name="Podicherti R."/>
            <person name="Tsui H.-C.T."/>
            <person name="Winkler M.E."/>
        </authorList>
    </citation>
    <scope>NUCLEOTIDE SEQUENCE</scope>
</reference>
<gene>
    <name evidence="1" type="ORF">METZ01_LOCUS226509</name>
</gene>
<dbReference type="Gene3D" id="3.40.50.880">
    <property type="match status" value="1"/>
</dbReference>
<dbReference type="SUPFAM" id="SSF52317">
    <property type="entry name" value="Class I glutamine amidotransferase-like"/>
    <property type="match status" value="1"/>
</dbReference>
<dbReference type="AlphaFoldDB" id="A0A382GFZ5"/>
<name>A0A382GFZ5_9ZZZZ</name>
<accession>A0A382GFZ5</accession>
<protein>
    <recommendedName>
        <fullName evidence="2">ThuA-like domain-containing protein</fullName>
    </recommendedName>
</protein>